<dbReference type="PANTHER" id="PTHR43874:SF125">
    <property type="entry name" value="TWO-COMPONENT RESPONSE REGULATOR-LIKE APRR7"/>
    <property type="match status" value="1"/>
</dbReference>
<dbReference type="Gramene" id="Kaladp0099s0080.11.v1.1">
    <property type="protein sequence ID" value="Kaladp0099s0080.11.v1.1"/>
    <property type="gene ID" value="Kaladp0099s0080.v1.1"/>
</dbReference>
<dbReference type="AlphaFoldDB" id="A0A7N0V683"/>
<evidence type="ECO:0000256" key="5">
    <source>
        <dbReference type="ARBA" id="ARBA00023108"/>
    </source>
</evidence>
<evidence type="ECO:0000256" key="2">
    <source>
        <dbReference type="ARBA" id="ARBA00010330"/>
    </source>
</evidence>
<reference evidence="13" key="1">
    <citation type="submission" date="2021-01" db="UniProtKB">
        <authorList>
            <consortium name="EnsemblPlants"/>
        </authorList>
    </citation>
    <scope>IDENTIFICATION</scope>
</reference>
<dbReference type="Gene3D" id="3.40.50.2300">
    <property type="match status" value="1"/>
</dbReference>
<evidence type="ECO:0000259" key="11">
    <source>
        <dbReference type="PROSITE" id="PS50110"/>
    </source>
</evidence>
<accession>A0A7N0V683</accession>
<dbReference type="Gramene" id="Kaladp0099s0080.13.v1.1">
    <property type="protein sequence ID" value="Kaladp0099s0080.13.v1.1"/>
    <property type="gene ID" value="Kaladp0099s0080.v1.1"/>
</dbReference>
<feature type="region of interest" description="Disordered" evidence="10">
    <location>
        <begin position="397"/>
        <end position="482"/>
    </location>
</feature>
<feature type="domain" description="Response regulatory" evidence="11">
    <location>
        <begin position="51"/>
        <end position="169"/>
    </location>
</feature>
<dbReference type="InterPro" id="IPR010402">
    <property type="entry name" value="CCT_domain"/>
</dbReference>
<feature type="compositionally biased region" description="Low complexity" evidence="10">
    <location>
        <begin position="201"/>
        <end position="214"/>
    </location>
</feature>
<evidence type="ECO:0000256" key="4">
    <source>
        <dbReference type="ARBA" id="ARBA00023015"/>
    </source>
</evidence>
<dbReference type="Pfam" id="PF06203">
    <property type="entry name" value="CCT"/>
    <property type="match status" value="1"/>
</dbReference>
<feature type="region of interest" description="Disordered" evidence="10">
    <location>
        <begin position="9"/>
        <end position="33"/>
    </location>
</feature>
<dbReference type="EnsemblPlants" id="Kaladp0099s0080.6.v1.1">
    <property type="protein sequence ID" value="Kaladp0099s0080.6.v1.1"/>
    <property type="gene ID" value="Kaladp0099s0080.v1.1"/>
</dbReference>
<comment type="caution">
    <text evidence="8">Lacks conserved residue(s) required for the propagation of feature annotation.</text>
</comment>
<evidence type="ECO:0000313" key="13">
    <source>
        <dbReference type="EnsemblPlants" id="Kaladp0099s0080.1.v1.1"/>
    </source>
</evidence>
<feature type="domain" description="CCT" evidence="12">
    <location>
        <begin position="657"/>
        <end position="699"/>
    </location>
</feature>
<dbReference type="SUPFAM" id="SSF52172">
    <property type="entry name" value="CheY-like"/>
    <property type="match status" value="1"/>
</dbReference>
<dbReference type="Gramene" id="Kaladp0099s0080.2.v1.1">
    <property type="protein sequence ID" value="Kaladp0099s0080.2.v1.1"/>
    <property type="gene ID" value="Kaladp0099s0080.v1.1"/>
</dbReference>
<feature type="compositionally biased region" description="Polar residues" evidence="10">
    <location>
        <begin position="315"/>
        <end position="324"/>
    </location>
</feature>
<evidence type="ECO:0000259" key="12">
    <source>
        <dbReference type="PROSITE" id="PS51017"/>
    </source>
</evidence>
<dbReference type="GO" id="GO:0009736">
    <property type="term" value="P:cytokinin-activated signaling pathway"/>
    <property type="evidence" value="ECO:0007669"/>
    <property type="project" value="InterPro"/>
</dbReference>
<keyword evidence="7 9" id="KW-0539">Nucleus</keyword>
<dbReference type="PROSITE" id="PS50110">
    <property type="entry name" value="RESPONSE_REGULATORY"/>
    <property type="match status" value="1"/>
</dbReference>
<dbReference type="Gramene" id="Kaladp0099s0080.3.v1.1">
    <property type="protein sequence ID" value="Kaladp0099s0080.3.v1.1"/>
    <property type="gene ID" value="Kaladp0099s0080.v1.1"/>
</dbReference>
<feature type="compositionally biased region" description="Polar residues" evidence="10">
    <location>
        <begin position="429"/>
        <end position="441"/>
    </location>
</feature>
<dbReference type="Gramene" id="Kaladp0099s0080.6.v1.1">
    <property type="protein sequence ID" value="Kaladp0099s0080.6.v1.1"/>
    <property type="gene ID" value="Kaladp0099s0080.v1.1"/>
</dbReference>
<sequence>MQSLLMTIQGSRNKGSLDRDGINDNKDSNSRSSGGGLIVSWSKFLPFRSLKVLVVESDDSTRHVVGALLKNCGYEVMAVANGLQAWKVLEDRGNHIDIVLTEVVLPFLTGLGLLRKIMNHETRKNLPVIMMSPSDSLGVVYKCLSNGATDFLVKPIRKNELRTLWQHVWRKSHSSSGGSVAESDTVTRFKAHVKSSGFGKSCSNSNNGDDNISDQGLNCKNGSDQGSGTQQASQDNRNTKRDPPTASSSGHLSDPDNADVTPPMHNWDLNYSVGELKGYNIGDATIGRDLEIGVPGNPVTKLKPPREKEPETKGCSRQNSGQENNSKDDAHSEKRLFELNEQPSEKEVINRDAHLTATSAKNPRQKVADVGESNGLGNVNHLIPNDECFFRAGSKQNEVRKGNGGKAARQRNVLGHSSNSAFARYGSASKANKGQSRNVGSCSPVEGGSEAAAEEQPLPKHQDNHGGGPPDNSSDDNSKNYDKGINAVSKELVGCTDKKLNPNTKSSHPISVQPVKRTHTRGEPSVNASLKGATPAQRDLDQHIQLQHHYHPYHHHHYQAQNMQQQQLEGLNHADSSMKDVTIMDPQLQPPAVLLAPITGSAFQNFMNGTPPGRNVGCFGHNSCSAADNTAGMNPMADTGTVHGFISGVSSNRQLQRLAALHKFRQKRKDRCFGKKVRYESRKILAEQRPRMKGQFVRRAAISNTGGVHFC</sequence>
<evidence type="ECO:0000313" key="14">
    <source>
        <dbReference type="Proteomes" id="UP000594263"/>
    </source>
</evidence>
<dbReference type="InterPro" id="IPR001789">
    <property type="entry name" value="Sig_transdc_resp-reg_receiver"/>
</dbReference>
<keyword evidence="5" id="KW-0090">Biological rhythms</keyword>
<comment type="similarity">
    <text evidence="2">Belongs to the ARR-like family.</text>
</comment>
<evidence type="ECO:0000256" key="1">
    <source>
        <dbReference type="ARBA" id="ARBA00004123"/>
    </source>
</evidence>
<comment type="subcellular location">
    <subcellularLocation>
        <location evidence="1 9">Nucleus</location>
    </subcellularLocation>
</comment>
<keyword evidence="3" id="KW-0902">Two-component regulatory system</keyword>
<keyword evidence="6" id="KW-0804">Transcription</keyword>
<dbReference type="GO" id="GO:0000160">
    <property type="term" value="P:phosphorelay signal transduction system"/>
    <property type="evidence" value="ECO:0007669"/>
    <property type="project" value="UniProtKB-KW"/>
</dbReference>
<evidence type="ECO:0000256" key="6">
    <source>
        <dbReference type="ARBA" id="ARBA00023163"/>
    </source>
</evidence>
<evidence type="ECO:0000256" key="7">
    <source>
        <dbReference type="ARBA" id="ARBA00023242"/>
    </source>
</evidence>
<dbReference type="Pfam" id="PF00072">
    <property type="entry name" value="Response_reg"/>
    <property type="match status" value="1"/>
</dbReference>
<feature type="region of interest" description="Disordered" evidence="10">
    <location>
        <begin position="288"/>
        <end position="331"/>
    </location>
</feature>
<organism evidence="13 14">
    <name type="scientific">Kalanchoe fedtschenkoi</name>
    <name type="common">Lavender scallops</name>
    <name type="synonym">South American air plant</name>
    <dbReference type="NCBI Taxonomy" id="63787"/>
    <lineage>
        <taxon>Eukaryota</taxon>
        <taxon>Viridiplantae</taxon>
        <taxon>Streptophyta</taxon>
        <taxon>Embryophyta</taxon>
        <taxon>Tracheophyta</taxon>
        <taxon>Spermatophyta</taxon>
        <taxon>Magnoliopsida</taxon>
        <taxon>eudicotyledons</taxon>
        <taxon>Gunneridae</taxon>
        <taxon>Pentapetalae</taxon>
        <taxon>Saxifragales</taxon>
        <taxon>Crassulaceae</taxon>
        <taxon>Kalanchoe</taxon>
    </lineage>
</organism>
<dbReference type="EnsemblPlants" id="Kaladp0099s0080.3.v1.1">
    <property type="protein sequence ID" value="Kaladp0099s0080.3.v1.1"/>
    <property type="gene ID" value="Kaladp0099s0080.v1.1"/>
</dbReference>
<dbReference type="GO" id="GO:0048511">
    <property type="term" value="P:rhythmic process"/>
    <property type="evidence" value="ECO:0007669"/>
    <property type="project" value="UniProtKB-KW"/>
</dbReference>
<dbReference type="EnsemblPlants" id="Kaladp0099s0080.13.v1.1">
    <property type="protein sequence ID" value="Kaladp0099s0080.13.v1.1"/>
    <property type="gene ID" value="Kaladp0099s0080.v1.1"/>
</dbReference>
<feature type="region of interest" description="Disordered" evidence="10">
    <location>
        <begin position="356"/>
        <end position="375"/>
    </location>
</feature>
<dbReference type="InterPro" id="IPR011006">
    <property type="entry name" value="CheY-like_superfamily"/>
</dbReference>
<evidence type="ECO:0000256" key="3">
    <source>
        <dbReference type="ARBA" id="ARBA00023012"/>
    </source>
</evidence>
<dbReference type="EnsemblPlants" id="Kaladp0099s0080.2.v1.1">
    <property type="protein sequence ID" value="Kaladp0099s0080.2.v1.1"/>
    <property type="gene ID" value="Kaladp0099s0080.v1.1"/>
</dbReference>
<dbReference type="PANTHER" id="PTHR43874">
    <property type="entry name" value="TWO-COMPONENT RESPONSE REGULATOR"/>
    <property type="match status" value="1"/>
</dbReference>
<dbReference type="EnsemblPlants" id="Kaladp0099s0080.1.v1.1">
    <property type="protein sequence ID" value="Kaladp0099s0080.1.v1.1"/>
    <property type="gene ID" value="Kaladp0099s0080.v1.1"/>
</dbReference>
<dbReference type="InterPro" id="IPR045279">
    <property type="entry name" value="ARR-like"/>
</dbReference>
<dbReference type="Proteomes" id="UP000594263">
    <property type="component" value="Unplaced"/>
</dbReference>
<dbReference type="Gramene" id="Kaladp0099s0080.1.v1.1">
    <property type="protein sequence ID" value="Kaladp0099s0080.1.v1.1"/>
    <property type="gene ID" value="Kaladp0099s0080.v1.1"/>
</dbReference>
<protein>
    <submittedName>
        <fullName evidence="13">Uncharacterized protein</fullName>
    </submittedName>
</protein>
<feature type="region of interest" description="Disordered" evidence="10">
    <location>
        <begin position="497"/>
        <end position="531"/>
    </location>
</feature>
<dbReference type="EnsemblPlants" id="Kaladp0099s0080.11.v1.1">
    <property type="protein sequence ID" value="Kaladp0099s0080.11.v1.1"/>
    <property type="gene ID" value="Kaladp0099s0080.v1.1"/>
</dbReference>
<feature type="region of interest" description="Disordered" evidence="10">
    <location>
        <begin position="195"/>
        <end position="263"/>
    </location>
</feature>
<dbReference type="GO" id="GO:0005634">
    <property type="term" value="C:nucleus"/>
    <property type="evidence" value="ECO:0007669"/>
    <property type="project" value="UniProtKB-SubCell"/>
</dbReference>
<evidence type="ECO:0000256" key="9">
    <source>
        <dbReference type="PROSITE-ProRule" id="PRU00357"/>
    </source>
</evidence>
<proteinExistence type="inferred from homology"/>
<evidence type="ECO:0000256" key="8">
    <source>
        <dbReference type="PROSITE-ProRule" id="PRU00169"/>
    </source>
</evidence>
<feature type="compositionally biased region" description="Polar residues" evidence="10">
    <location>
        <begin position="215"/>
        <end position="236"/>
    </location>
</feature>
<evidence type="ECO:0000256" key="10">
    <source>
        <dbReference type="SAM" id="MobiDB-lite"/>
    </source>
</evidence>
<name>A0A7N0V683_KALFE</name>
<feature type="compositionally biased region" description="Basic and acidic residues" evidence="10">
    <location>
        <begin position="15"/>
        <end position="29"/>
    </location>
</feature>
<dbReference type="SMART" id="SM00448">
    <property type="entry name" value="REC"/>
    <property type="match status" value="1"/>
</dbReference>
<feature type="compositionally biased region" description="Polar residues" evidence="10">
    <location>
        <begin position="501"/>
        <end position="510"/>
    </location>
</feature>
<keyword evidence="14" id="KW-1185">Reference proteome</keyword>
<feature type="compositionally biased region" description="Basic and acidic residues" evidence="10">
    <location>
        <begin position="304"/>
        <end position="314"/>
    </location>
</feature>
<keyword evidence="4" id="KW-0805">Transcription regulation</keyword>
<dbReference type="PROSITE" id="PS51017">
    <property type="entry name" value="CCT"/>
    <property type="match status" value="1"/>
</dbReference>